<feature type="transmembrane region" description="Helical" evidence="2">
    <location>
        <begin position="52"/>
        <end position="72"/>
    </location>
</feature>
<name>A0ABS1VJF0_9ACTN</name>
<accession>A0ABS1VJF0</accession>
<feature type="domain" description="YdbS-like PH" evidence="3">
    <location>
        <begin position="78"/>
        <end position="152"/>
    </location>
</feature>
<feature type="compositionally biased region" description="Basic and acidic residues" evidence="1">
    <location>
        <begin position="196"/>
        <end position="211"/>
    </location>
</feature>
<dbReference type="PANTHER" id="PTHR37938">
    <property type="entry name" value="BLL0215 PROTEIN"/>
    <property type="match status" value="1"/>
</dbReference>
<keyword evidence="2" id="KW-0812">Transmembrane</keyword>
<evidence type="ECO:0000256" key="2">
    <source>
        <dbReference type="SAM" id="Phobius"/>
    </source>
</evidence>
<dbReference type="Proteomes" id="UP000598996">
    <property type="component" value="Unassembled WGS sequence"/>
</dbReference>
<keyword evidence="5" id="KW-1185">Reference proteome</keyword>
<gene>
    <name evidence="4" type="ORF">JKJ07_11020</name>
</gene>
<evidence type="ECO:0000313" key="5">
    <source>
        <dbReference type="Proteomes" id="UP000598996"/>
    </source>
</evidence>
<organism evidence="4 5">
    <name type="scientific">Paractinoplanes lichenicola</name>
    <dbReference type="NCBI Taxonomy" id="2802976"/>
    <lineage>
        <taxon>Bacteria</taxon>
        <taxon>Bacillati</taxon>
        <taxon>Actinomycetota</taxon>
        <taxon>Actinomycetes</taxon>
        <taxon>Micromonosporales</taxon>
        <taxon>Micromonosporaceae</taxon>
        <taxon>Paractinoplanes</taxon>
    </lineage>
</organism>
<evidence type="ECO:0000259" key="3">
    <source>
        <dbReference type="Pfam" id="PF03703"/>
    </source>
</evidence>
<keyword evidence="2" id="KW-0472">Membrane</keyword>
<dbReference type="Pfam" id="PF03703">
    <property type="entry name" value="bPH_2"/>
    <property type="match status" value="1"/>
</dbReference>
<comment type="caution">
    <text evidence="4">The sequence shown here is derived from an EMBL/GenBank/DDBJ whole genome shotgun (WGS) entry which is preliminary data.</text>
</comment>
<sequence>MAFPDEVLADEEELVLHLHPHWKAALRPGLLVLLAVVVTTVAWVMLPSTEGGLIAFLVVAAIMLYQGIRYGVAPLVIWRCTHYVLTDERILLQDGVIARERRDLPLNRINDHVVTQSVLDRLFGSGTLKIDSIGEQAVTLLAVPRAQSVQTLLYELIEQDRVRHPEDEEEEAEPEVPVQRKGFFRRRPGASGTAADPRRSARPDPPPRRAR</sequence>
<dbReference type="PANTHER" id="PTHR37938:SF1">
    <property type="entry name" value="BLL0215 PROTEIN"/>
    <property type="match status" value="1"/>
</dbReference>
<keyword evidence="2" id="KW-1133">Transmembrane helix</keyword>
<reference evidence="4 5" key="1">
    <citation type="submission" date="2021-01" db="EMBL/GenBank/DDBJ databases">
        <title>Actinoplanes sp. nov. LDG1-01 isolated from lichen.</title>
        <authorList>
            <person name="Saeng-In P."/>
            <person name="Phongsopitanun W."/>
            <person name="Kanchanasin P."/>
            <person name="Yuki M."/>
            <person name="Kudo T."/>
            <person name="Ohkuma M."/>
            <person name="Tanasupawat S."/>
        </authorList>
    </citation>
    <scope>NUCLEOTIDE SEQUENCE [LARGE SCALE GENOMIC DNA]</scope>
    <source>
        <strain evidence="4 5">LDG1-01</strain>
    </source>
</reference>
<dbReference type="EMBL" id="JAENHO010000003">
    <property type="protein sequence ID" value="MBL7254843.1"/>
    <property type="molecule type" value="Genomic_DNA"/>
</dbReference>
<proteinExistence type="predicted"/>
<protein>
    <submittedName>
        <fullName evidence="4">PH domain-containing protein</fullName>
    </submittedName>
</protein>
<feature type="transmembrane region" description="Helical" evidence="2">
    <location>
        <begin position="29"/>
        <end position="46"/>
    </location>
</feature>
<evidence type="ECO:0000256" key="1">
    <source>
        <dbReference type="SAM" id="MobiDB-lite"/>
    </source>
</evidence>
<dbReference type="InterPro" id="IPR005182">
    <property type="entry name" value="YdbS-like_PH"/>
</dbReference>
<feature type="region of interest" description="Disordered" evidence="1">
    <location>
        <begin position="164"/>
        <end position="211"/>
    </location>
</feature>
<dbReference type="RefSeq" id="WP_202991349.1">
    <property type="nucleotide sequence ID" value="NZ_JAENHO010000003.1"/>
</dbReference>
<evidence type="ECO:0000313" key="4">
    <source>
        <dbReference type="EMBL" id="MBL7254843.1"/>
    </source>
</evidence>